<dbReference type="InterPro" id="IPR001680">
    <property type="entry name" value="WD40_rpt"/>
</dbReference>
<dbReference type="GO" id="GO:0005737">
    <property type="term" value="C:cytoplasm"/>
    <property type="evidence" value="ECO:0007669"/>
    <property type="project" value="UniProtKB-ARBA"/>
</dbReference>
<dbReference type="OrthoDB" id="1667587at2759"/>
<dbReference type="PANTHER" id="PTHR11227">
    <property type="entry name" value="WD-REPEAT PROTEIN INTERACTING WITH PHOSPHOINOSIDES WIPI -RELATED"/>
    <property type="match status" value="1"/>
</dbReference>
<dbReference type="AlphaFoldDB" id="A0A9P5YHH8"/>
<dbReference type="SMART" id="SM00320">
    <property type="entry name" value="WD40"/>
    <property type="match status" value="2"/>
</dbReference>
<feature type="repeat" description="WD" evidence="4">
    <location>
        <begin position="206"/>
        <end position="248"/>
    </location>
</feature>
<dbReference type="InterPro" id="IPR036322">
    <property type="entry name" value="WD40_repeat_dom_sf"/>
</dbReference>
<gene>
    <name evidence="6" type="ORF">BDZ94DRAFT_1317635</name>
</gene>
<comment type="caution">
    <text evidence="6">The sequence shown here is derived from an EMBL/GenBank/DDBJ whole genome shotgun (WGS) entry which is preliminary data.</text>
</comment>
<evidence type="ECO:0000256" key="1">
    <source>
        <dbReference type="ARBA" id="ARBA00022574"/>
    </source>
</evidence>
<evidence type="ECO:0000256" key="3">
    <source>
        <dbReference type="ARBA" id="ARBA00025740"/>
    </source>
</evidence>
<evidence type="ECO:0000313" key="7">
    <source>
        <dbReference type="Proteomes" id="UP000807353"/>
    </source>
</evidence>
<comment type="similarity">
    <text evidence="3">Belongs to the WD repeat PROPPIN family.</text>
</comment>
<organism evidence="6 7">
    <name type="scientific">Collybia nuda</name>
    <dbReference type="NCBI Taxonomy" id="64659"/>
    <lineage>
        <taxon>Eukaryota</taxon>
        <taxon>Fungi</taxon>
        <taxon>Dikarya</taxon>
        <taxon>Basidiomycota</taxon>
        <taxon>Agaricomycotina</taxon>
        <taxon>Agaricomycetes</taxon>
        <taxon>Agaricomycetidae</taxon>
        <taxon>Agaricales</taxon>
        <taxon>Tricholomatineae</taxon>
        <taxon>Clitocybaceae</taxon>
        <taxon>Collybia</taxon>
    </lineage>
</organism>
<dbReference type="InterPro" id="IPR048720">
    <property type="entry name" value="PROPPIN"/>
</dbReference>
<dbReference type="EMBL" id="MU150231">
    <property type="protein sequence ID" value="KAF9469092.1"/>
    <property type="molecule type" value="Genomic_DNA"/>
</dbReference>
<dbReference type="InterPro" id="IPR015943">
    <property type="entry name" value="WD40/YVTN_repeat-like_dom_sf"/>
</dbReference>
<sequence>MNLGRHSITPTKPVHIFDARFDPDCKIFTTSTPAGFAVYHVSPLKLLRKRELTGGTLSAVVPLHTSNLLFLLGGGRSPLYPPNKVILWDDALGCEVAELEFRERVRGIACRRGWLAVALRRRVVVFELGEQVTRYGEWDTCDNPTGLLAMATGPYATLLAIAGRQLGHVQLVHLPPCLPPVPIGPPPSAPPQKPPPPPLKHPVSIIAAHTTALTTLSLPPSGRLLATTSSRGTLVRVWDAFSGKQVKEFRRGTDKADIYGVAFRPDEKELCVWSDKGTIHVFTLVDSGASNRQSSFSPLAPFIPLPRYFESEWSYAQYRIPVQSSHISISASSARSPMGDILDEERCVVSWVETPIDAELGHGPKTEYQLIALTYTGGWYRLSIPQHGNVPSSPASSLSGTSPGQPSRPRTSSGSSVRSRSEKGKEKEKDRDRNDKGTSECVLQEFRRYGRWDGWG</sequence>
<keyword evidence="1 4" id="KW-0853">WD repeat</keyword>
<evidence type="ECO:0000313" key="6">
    <source>
        <dbReference type="EMBL" id="KAF9469092.1"/>
    </source>
</evidence>
<dbReference type="Pfam" id="PF21032">
    <property type="entry name" value="PROPPIN"/>
    <property type="match status" value="1"/>
</dbReference>
<accession>A0A9P5YHH8</accession>
<protein>
    <submittedName>
        <fullName evidence="6">WD40-repeat-containing domain protein</fullName>
    </submittedName>
</protein>
<dbReference type="Proteomes" id="UP000807353">
    <property type="component" value="Unassembled WGS sequence"/>
</dbReference>
<feature type="region of interest" description="Disordered" evidence="5">
    <location>
        <begin position="390"/>
        <end position="440"/>
    </location>
</feature>
<dbReference type="Gene3D" id="2.130.10.10">
    <property type="entry name" value="YVTN repeat-like/Quinoprotein amine dehydrogenase"/>
    <property type="match status" value="1"/>
</dbReference>
<feature type="compositionally biased region" description="Low complexity" evidence="5">
    <location>
        <begin position="391"/>
        <end position="418"/>
    </location>
</feature>
<keyword evidence="2" id="KW-0677">Repeat</keyword>
<evidence type="ECO:0000256" key="4">
    <source>
        <dbReference type="PROSITE-ProRule" id="PRU00221"/>
    </source>
</evidence>
<evidence type="ECO:0000256" key="5">
    <source>
        <dbReference type="SAM" id="MobiDB-lite"/>
    </source>
</evidence>
<dbReference type="PROSITE" id="PS50082">
    <property type="entry name" value="WD_REPEATS_2"/>
    <property type="match status" value="1"/>
</dbReference>
<dbReference type="SUPFAM" id="SSF50978">
    <property type="entry name" value="WD40 repeat-like"/>
    <property type="match status" value="1"/>
</dbReference>
<reference evidence="6" key="1">
    <citation type="submission" date="2020-11" db="EMBL/GenBank/DDBJ databases">
        <authorList>
            <consortium name="DOE Joint Genome Institute"/>
            <person name="Ahrendt S."/>
            <person name="Riley R."/>
            <person name="Andreopoulos W."/>
            <person name="Labutti K."/>
            <person name="Pangilinan J."/>
            <person name="Ruiz-Duenas F.J."/>
            <person name="Barrasa J.M."/>
            <person name="Sanchez-Garcia M."/>
            <person name="Camarero S."/>
            <person name="Miyauchi S."/>
            <person name="Serrano A."/>
            <person name="Linde D."/>
            <person name="Babiker R."/>
            <person name="Drula E."/>
            <person name="Ayuso-Fernandez I."/>
            <person name="Pacheco R."/>
            <person name="Padilla G."/>
            <person name="Ferreira P."/>
            <person name="Barriuso J."/>
            <person name="Kellner H."/>
            <person name="Castanera R."/>
            <person name="Alfaro M."/>
            <person name="Ramirez L."/>
            <person name="Pisabarro A.G."/>
            <person name="Kuo A."/>
            <person name="Tritt A."/>
            <person name="Lipzen A."/>
            <person name="He G."/>
            <person name="Yan M."/>
            <person name="Ng V."/>
            <person name="Cullen D."/>
            <person name="Martin F."/>
            <person name="Rosso M.-N."/>
            <person name="Henrissat B."/>
            <person name="Hibbett D."/>
            <person name="Martinez A.T."/>
            <person name="Grigoriev I.V."/>
        </authorList>
    </citation>
    <scope>NUCLEOTIDE SEQUENCE</scope>
    <source>
        <strain evidence="6">CBS 247.69</strain>
    </source>
</reference>
<feature type="compositionally biased region" description="Basic and acidic residues" evidence="5">
    <location>
        <begin position="419"/>
        <end position="438"/>
    </location>
</feature>
<proteinExistence type="inferred from homology"/>
<keyword evidence="7" id="KW-1185">Reference proteome</keyword>
<evidence type="ECO:0000256" key="2">
    <source>
        <dbReference type="ARBA" id="ARBA00022737"/>
    </source>
</evidence>
<name>A0A9P5YHH8_9AGAR</name>